<dbReference type="Proteomes" id="UP000324996">
    <property type="component" value="Unassembled WGS sequence"/>
</dbReference>
<dbReference type="AlphaFoldDB" id="A0A5A7N539"/>
<dbReference type="RefSeq" id="WP_042083388.1">
    <property type="nucleotide sequence ID" value="NZ_BKCN01000001.1"/>
</dbReference>
<feature type="coiled-coil region" evidence="1">
    <location>
        <begin position="131"/>
        <end position="161"/>
    </location>
</feature>
<evidence type="ECO:0000313" key="3">
    <source>
        <dbReference type="EMBL" id="GER02775.1"/>
    </source>
</evidence>
<reference evidence="3 4" key="1">
    <citation type="submission" date="2019-09" db="EMBL/GenBank/DDBJ databases">
        <title>NBRP : Genome information of microbial organism related human and environment.</title>
        <authorList>
            <person name="Hattori M."/>
            <person name="Oshima K."/>
            <person name="Inaba H."/>
            <person name="Suda W."/>
            <person name="Sakamoto M."/>
            <person name="Iino T."/>
            <person name="Kitahara M."/>
            <person name="Oshida Y."/>
            <person name="Iida T."/>
            <person name="Kudo T."/>
            <person name="Itoh T."/>
            <person name="Ohkuma M."/>
        </authorList>
    </citation>
    <scope>NUCLEOTIDE SEQUENCE [LARGE SCALE GENOMIC DNA]</scope>
    <source>
        <strain evidence="3 4">Q-1</strain>
    </source>
</reference>
<sequence length="382" mass="42735">MIRSCFPLAPFSVAALMVLSSPSALADRVHLEDGSRIEGELQRLHEKALAVETAFAGTISIAQDQIAGLNSDGFLMISLASGDRIMGRLAYDPQTGQRLLSETLGNLPLDLDKVSAIWPEDQPTPERLVIQEIEERERHNLAEAQKQHEEEQKALAEALVTPDKAWSGRTQLGLSGASGNTDRAALNGKATARRETSFDRLDLSLGWRFARENGQETENEVIGDARLERDFSKRWFAFGSIMLEQDEFEDLDLRSVVTLGSGYFFIQENDHELKARLGLGYQLEAFQTSPTEEEAILSLGYDYKIQLNGRLLFTHNFTYLPSLSDPVNDFRVQSDAALDIPVTDNKAWSVKIGLRNQYDNRPVLGNEKLDTFYTVSLGYNFQ</sequence>
<proteinExistence type="predicted"/>
<keyword evidence="4" id="KW-1185">Reference proteome</keyword>
<evidence type="ECO:0000256" key="1">
    <source>
        <dbReference type="SAM" id="Coils"/>
    </source>
</evidence>
<feature type="chain" id="PRO_5022973737" description="Salt-induced outer membrane protein" evidence="2">
    <location>
        <begin position="27"/>
        <end position="382"/>
    </location>
</feature>
<dbReference type="InterPro" id="IPR007433">
    <property type="entry name" value="DUF481"/>
</dbReference>
<name>A0A5A7N539_9PROT</name>
<protein>
    <recommendedName>
        <fullName evidence="5">Salt-induced outer membrane protein</fullName>
    </recommendedName>
</protein>
<evidence type="ECO:0000313" key="4">
    <source>
        <dbReference type="Proteomes" id="UP000324996"/>
    </source>
</evidence>
<evidence type="ECO:0008006" key="5">
    <source>
        <dbReference type="Google" id="ProtNLM"/>
    </source>
</evidence>
<accession>A0A5A7N539</accession>
<dbReference type="Pfam" id="PF04338">
    <property type="entry name" value="DUF481"/>
    <property type="match status" value="1"/>
</dbReference>
<comment type="caution">
    <text evidence="3">The sequence shown here is derived from an EMBL/GenBank/DDBJ whole genome shotgun (WGS) entry which is preliminary data.</text>
</comment>
<dbReference type="EMBL" id="BKCN01000001">
    <property type="protein sequence ID" value="GER02775.1"/>
    <property type="molecule type" value="Genomic_DNA"/>
</dbReference>
<keyword evidence="1" id="KW-0175">Coiled coil</keyword>
<gene>
    <name evidence="3" type="ORF">JCM17846_04570</name>
</gene>
<keyword evidence="2" id="KW-0732">Signal</keyword>
<organism evidence="3 4">
    <name type="scientific">Iodidimonas nitroreducens</name>
    <dbReference type="NCBI Taxonomy" id="1236968"/>
    <lineage>
        <taxon>Bacteria</taxon>
        <taxon>Pseudomonadati</taxon>
        <taxon>Pseudomonadota</taxon>
        <taxon>Alphaproteobacteria</taxon>
        <taxon>Iodidimonadales</taxon>
        <taxon>Iodidimonadaceae</taxon>
        <taxon>Iodidimonas</taxon>
    </lineage>
</organism>
<feature type="signal peptide" evidence="2">
    <location>
        <begin position="1"/>
        <end position="26"/>
    </location>
</feature>
<evidence type="ECO:0000256" key="2">
    <source>
        <dbReference type="SAM" id="SignalP"/>
    </source>
</evidence>